<accession>A0ABS4DBB0</accession>
<organism evidence="2 3">
    <name type="scientific">Candidatus Chloroploca mongolica</name>
    <dbReference type="NCBI Taxonomy" id="2528176"/>
    <lineage>
        <taxon>Bacteria</taxon>
        <taxon>Bacillati</taxon>
        <taxon>Chloroflexota</taxon>
        <taxon>Chloroflexia</taxon>
        <taxon>Chloroflexales</taxon>
        <taxon>Chloroflexineae</taxon>
        <taxon>Oscillochloridaceae</taxon>
        <taxon>Candidatus Chloroploca</taxon>
    </lineage>
</organism>
<dbReference type="InterPro" id="IPR051043">
    <property type="entry name" value="Sulfatase_Mod_Factor_Kinase"/>
</dbReference>
<dbReference type="InterPro" id="IPR042095">
    <property type="entry name" value="SUMF_sf"/>
</dbReference>
<dbReference type="Gene3D" id="3.90.1580.10">
    <property type="entry name" value="paralog of FGE (formylglycine-generating enzyme)"/>
    <property type="match status" value="1"/>
</dbReference>
<dbReference type="SUPFAM" id="SSF52540">
    <property type="entry name" value="P-loop containing nucleoside triphosphate hydrolases"/>
    <property type="match status" value="1"/>
</dbReference>
<dbReference type="RefSeq" id="WP_135478730.1">
    <property type="nucleotide sequence ID" value="NZ_SIJK02000023.1"/>
</dbReference>
<dbReference type="PANTHER" id="PTHR23150">
    <property type="entry name" value="SULFATASE MODIFYING FACTOR 1, 2"/>
    <property type="match status" value="1"/>
</dbReference>
<sequence>MDESELASVMTTLRTLHAQVGAAAARAALAAMDTLTPAQAAFVEAEVFGAAMPAGGGDTLTTGNLTQSTVAVGQGATATTEGQVMVSGGRVYGPTVGVNLGTIIYGRDPRDDERRRLIWYLDALANDLRALPLRGLDTQLAGAQGLDLARVYVLLATTTRLPLATGTREALRPYFADDELTQPAEAYDPELVLPVAAVLATRVDEAEGSVRGRGRADDAAPLTLLRAQAATEALADQPRLVVLGDPGSGKSTFVRHLAWALARRGLDQADPATALPGWDAALPLLPVLLPLRRLAGALATATVDAQTVVTLLRATLAEHGVAQPEDLLTDALVRGAVILLLDGLDEVLLEPTAQAAERATTLHAVQAFATRYPQVRMVVTCRTRAFTDDLQAVLGWPVTTLAPLTLGQVRAFVPAWYGELVAHGHLAQAQAAGLSDDLIATIAASPRLRAMAASPLLVTLMALLLFRRGTLPRDRPALYEQILELLLGEWDKVRDGQNLADALGRPDWTTARLRPLLDRLSYDAHAAGSSEDGRGRLGKSQIRDALIEFFEAAKLPEPWGAAGRCLDYMEHRSGLLAPDGPTSYVFAHLTLQEHCAGRHMLLSRDPVAQVLARRGDDRWREPLFLGVGVVQATNPFLVEKVLRVLVDRREQGAAKPPARWYRDLILAAEVGVDRDWTYLAEQQVDVAGLQADLRDGLVTLLADRDQPLPVAERVRAGFLLGDLGDPRFPVTVEAWHAELAQRSTTFGPPAGYWCFVPAGSYQIGGWEDDEPAATLPLPAFWIARAPITVAQYAAFVAEGYGDAAQRWWTPKGWRWKQQEQHQQPWGWDDADFNGANQPVIGVSWYEATAFCAWLSERLADVLPAGWTLRLPTEAEWEVATAYDAQSQRRPYPWGDVAPTPDLAISDGSRLDRPAPVGCCPAGAAACGAMDMAGNVDEWTSSRYAGYPGQADQEVKDFTPDKSDVPLRGGSWRNGSTSVRCGARNWYHPYFWDDDLGCRVVAAPLVRTDVLNSGF</sequence>
<evidence type="ECO:0000259" key="1">
    <source>
        <dbReference type="PROSITE" id="PS50837"/>
    </source>
</evidence>
<dbReference type="Pfam" id="PF03781">
    <property type="entry name" value="FGE-sulfatase"/>
    <property type="match status" value="1"/>
</dbReference>
<dbReference type="PROSITE" id="PS50837">
    <property type="entry name" value="NACHT"/>
    <property type="match status" value="1"/>
</dbReference>
<dbReference type="InterPro" id="IPR005532">
    <property type="entry name" value="SUMF_dom"/>
</dbReference>
<reference evidence="2 3" key="1">
    <citation type="submission" date="2021-03" db="EMBL/GenBank/DDBJ databases">
        <authorList>
            <person name="Grouzdev D.S."/>
        </authorList>
    </citation>
    <scope>NUCLEOTIDE SEQUENCE [LARGE SCALE GENOMIC DNA]</scope>
    <source>
        <strain evidence="2 3">M50-1</strain>
    </source>
</reference>
<dbReference type="InterPro" id="IPR027417">
    <property type="entry name" value="P-loop_NTPase"/>
</dbReference>
<dbReference type="Pfam" id="PF05729">
    <property type="entry name" value="NACHT"/>
    <property type="match status" value="1"/>
</dbReference>
<comment type="caution">
    <text evidence="2">The sequence shown here is derived from an EMBL/GenBank/DDBJ whole genome shotgun (WGS) entry which is preliminary data.</text>
</comment>
<dbReference type="Gene3D" id="3.40.50.300">
    <property type="entry name" value="P-loop containing nucleotide triphosphate hydrolases"/>
    <property type="match status" value="1"/>
</dbReference>
<proteinExistence type="predicted"/>
<gene>
    <name evidence="2" type="ORF">EYB53_013465</name>
</gene>
<evidence type="ECO:0000313" key="3">
    <source>
        <dbReference type="Proteomes" id="UP001193081"/>
    </source>
</evidence>
<dbReference type="Proteomes" id="UP001193081">
    <property type="component" value="Unassembled WGS sequence"/>
</dbReference>
<feature type="domain" description="NACHT" evidence="1">
    <location>
        <begin position="238"/>
        <end position="385"/>
    </location>
</feature>
<dbReference type="InterPro" id="IPR016187">
    <property type="entry name" value="CTDL_fold"/>
</dbReference>
<keyword evidence="3" id="KW-1185">Reference proteome</keyword>
<evidence type="ECO:0000313" key="2">
    <source>
        <dbReference type="EMBL" id="MBP1466719.1"/>
    </source>
</evidence>
<protein>
    <submittedName>
        <fullName evidence="2">SUMF1/EgtB/PvdO family nonheme iron enzyme</fullName>
    </submittedName>
</protein>
<name>A0ABS4DBB0_9CHLR</name>
<dbReference type="EMBL" id="SIJK02000023">
    <property type="protein sequence ID" value="MBP1466719.1"/>
    <property type="molecule type" value="Genomic_DNA"/>
</dbReference>
<dbReference type="InterPro" id="IPR007111">
    <property type="entry name" value="NACHT_NTPase"/>
</dbReference>
<dbReference type="SUPFAM" id="SSF56436">
    <property type="entry name" value="C-type lectin-like"/>
    <property type="match status" value="1"/>
</dbReference>